<dbReference type="EMBL" id="CP113088">
    <property type="protein sequence ID" value="WAC01161.1"/>
    <property type="molecule type" value="Genomic_DNA"/>
</dbReference>
<keyword evidence="7" id="KW-0829">Tyrosine-protein kinase</keyword>
<dbReference type="EC" id="2.7.10.2" evidence="2"/>
<name>A0A9E8SCM6_9FLAO</name>
<keyword evidence="9" id="KW-1133">Transmembrane helix</keyword>
<keyword evidence="3" id="KW-0808">Transferase</keyword>
<evidence type="ECO:0000256" key="3">
    <source>
        <dbReference type="ARBA" id="ARBA00022679"/>
    </source>
</evidence>
<comment type="similarity">
    <text evidence="1">Belongs to the CpsD/CapB family.</text>
</comment>
<feature type="domain" description="AAA" evidence="10">
    <location>
        <begin position="156"/>
        <end position="281"/>
    </location>
</feature>
<evidence type="ECO:0000259" key="10">
    <source>
        <dbReference type="Pfam" id="PF13614"/>
    </source>
</evidence>
<dbReference type="Proteomes" id="UP001164705">
    <property type="component" value="Chromosome"/>
</dbReference>
<comment type="catalytic activity">
    <reaction evidence="8">
        <text>L-tyrosyl-[protein] + ATP = O-phospho-L-tyrosyl-[protein] + ADP + H(+)</text>
        <dbReference type="Rhea" id="RHEA:10596"/>
        <dbReference type="Rhea" id="RHEA-COMP:10136"/>
        <dbReference type="Rhea" id="RHEA-COMP:20101"/>
        <dbReference type="ChEBI" id="CHEBI:15378"/>
        <dbReference type="ChEBI" id="CHEBI:30616"/>
        <dbReference type="ChEBI" id="CHEBI:46858"/>
        <dbReference type="ChEBI" id="CHEBI:61978"/>
        <dbReference type="ChEBI" id="CHEBI:456216"/>
        <dbReference type="EC" id="2.7.10.2"/>
    </reaction>
</comment>
<evidence type="ECO:0000256" key="5">
    <source>
        <dbReference type="ARBA" id="ARBA00022777"/>
    </source>
</evidence>
<keyword evidence="13" id="KW-1185">Reference proteome</keyword>
<evidence type="ECO:0000256" key="6">
    <source>
        <dbReference type="ARBA" id="ARBA00022840"/>
    </source>
</evidence>
<feature type="domain" description="Tyrosine-protein kinase G-rich" evidence="11">
    <location>
        <begin position="18"/>
        <end position="88"/>
    </location>
</feature>
<evidence type="ECO:0000313" key="12">
    <source>
        <dbReference type="EMBL" id="WAC01161.1"/>
    </source>
</evidence>
<keyword evidence="5" id="KW-0418">Kinase</keyword>
<dbReference type="Gene3D" id="3.40.50.300">
    <property type="entry name" value="P-loop containing nucleotide triphosphate hydrolases"/>
    <property type="match status" value="1"/>
</dbReference>
<keyword evidence="6" id="KW-0067">ATP-binding</keyword>
<evidence type="ECO:0000256" key="2">
    <source>
        <dbReference type="ARBA" id="ARBA00011903"/>
    </source>
</evidence>
<dbReference type="Pfam" id="PF13807">
    <property type="entry name" value="GNVR"/>
    <property type="match status" value="1"/>
</dbReference>
<organism evidence="12 13">
    <name type="scientific">Lacinutrix neustonica</name>
    <dbReference type="NCBI Taxonomy" id="2980107"/>
    <lineage>
        <taxon>Bacteria</taxon>
        <taxon>Pseudomonadati</taxon>
        <taxon>Bacteroidota</taxon>
        <taxon>Flavobacteriia</taxon>
        <taxon>Flavobacteriales</taxon>
        <taxon>Flavobacteriaceae</taxon>
        <taxon>Lacinutrix</taxon>
    </lineage>
</organism>
<dbReference type="InterPro" id="IPR005702">
    <property type="entry name" value="Wzc-like_C"/>
</dbReference>
<evidence type="ECO:0000256" key="8">
    <source>
        <dbReference type="ARBA" id="ARBA00051245"/>
    </source>
</evidence>
<dbReference type="SUPFAM" id="SSF52540">
    <property type="entry name" value="P-loop containing nucleoside triphosphate hydrolases"/>
    <property type="match status" value="1"/>
</dbReference>
<dbReference type="CDD" id="cd05387">
    <property type="entry name" value="BY-kinase"/>
    <property type="match status" value="1"/>
</dbReference>
<evidence type="ECO:0000256" key="4">
    <source>
        <dbReference type="ARBA" id="ARBA00022741"/>
    </source>
</evidence>
<dbReference type="PANTHER" id="PTHR32309:SF13">
    <property type="entry name" value="FERRIC ENTEROBACTIN TRANSPORT PROTEIN FEPE"/>
    <property type="match status" value="1"/>
</dbReference>
<dbReference type="GO" id="GO:0005886">
    <property type="term" value="C:plasma membrane"/>
    <property type="evidence" value="ECO:0007669"/>
    <property type="project" value="TreeGrafter"/>
</dbReference>
<feature type="transmembrane region" description="Helical" evidence="9">
    <location>
        <begin position="68"/>
        <end position="87"/>
    </location>
</feature>
<reference evidence="12" key="1">
    <citation type="submission" date="2022-11" db="EMBL/GenBank/DDBJ databases">
        <title>Lacinutrix neustonica HL-RS19T sp. nov., isolated from the surface microlayer sample of brackish Lake Shihwa.</title>
        <authorList>
            <person name="Choi J.Y."/>
            <person name="Hwang C.Y."/>
        </authorList>
    </citation>
    <scope>NUCLEOTIDE SEQUENCE</scope>
    <source>
        <strain evidence="12">HL-RS19</strain>
    </source>
</reference>
<dbReference type="GO" id="GO:0004713">
    <property type="term" value="F:protein tyrosine kinase activity"/>
    <property type="evidence" value="ECO:0007669"/>
    <property type="project" value="TreeGrafter"/>
</dbReference>
<dbReference type="RefSeq" id="WP_267675777.1">
    <property type="nucleotide sequence ID" value="NZ_CP113088.1"/>
</dbReference>
<evidence type="ECO:0000256" key="1">
    <source>
        <dbReference type="ARBA" id="ARBA00007316"/>
    </source>
</evidence>
<dbReference type="InterPro" id="IPR032807">
    <property type="entry name" value="GNVR"/>
</dbReference>
<dbReference type="PANTHER" id="PTHR32309">
    <property type="entry name" value="TYROSINE-PROTEIN KINASE"/>
    <property type="match status" value="1"/>
</dbReference>
<keyword evidence="9" id="KW-0472">Membrane</keyword>
<keyword evidence="9" id="KW-0812">Transmembrane</keyword>
<evidence type="ECO:0000259" key="11">
    <source>
        <dbReference type="Pfam" id="PF13807"/>
    </source>
</evidence>
<protein>
    <recommendedName>
        <fullName evidence="2">non-specific protein-tyrosine kinase</fullName>
        <ecNumber evidence="2">2.7.10.2</ecNumber>
    </recommendedName>
</protein>
<dbReference type="InterPro" id="IPR050445">
    <property type="entry name" value="Bact_polysacc_biosynth/exp"/>
</dbReference>
<dbReference type="InterPro" id="IPR027417">
    <property type="entry name" value="P-loop_NTPase"/>
</dbReference>
<dbReference type="KEGG" id="lnu:N7U66_13485"/>
<dbReference type="InterPro" id="IPR025669">
    <property type="entry name" value="AAA_dom"/>
</dbReference>
<dbReference type="AlphaFoldDB" id="A0A9E8SCM6"/>
<gene>
    <name evidence="12" type="ORF">N7U66_13485</name>
</gene>
<accession>A0A9E8SCM6</accession>
<evidence type="ECO:0000256" key="7">
    <source>
        <dbReference type="ARBA" id="ARBA00023137"/>
    </source>
</evidence>
<dbReference type="Pfam" id="PF13614">
    <property type="entry name" value="AAA_31"/>
    <property type="match status" value="1"/>
</dbReference>
<proteinExistence type="inferred from homology"/>
<sequence>MPCFLNFREKEMMLRSIERQQGIKENLFLLLLQKREEAAINFAVTAPSIKVVDYGLTSIKPVSPKKMIVALGALMLGLVLPLGFFYIKFTLDTKIKGKADLEKLAPGIPVLAEIPSLKDTTSFFSTNERSVKAESFRILATNLKYLLFKKQDDAGHIIFIASAVKGEGKTFVALNLAMAFAGLKKKVLLVGADLRNPQLHNYFKNDKQDIGLSNFLYNPETNWKDCINRNISENVFLDICFSGPIPPNAAELMAGDNLEKFFDYAKTEYDYIILDTAPTVPVADTLLISRFNRHDCLYHSFRIYRKTAY</sequence>
<keyword evidence="4" id="KW-0547">Nucleotide-binding</keyword>
<evidence type="ECO:0000313" key="13">
    <source>
        <dbReference type="Proteomes" id="UP001164705"/>
    </source>
</evidence>
<evidence type="ECO:0000256" key="9">
    <source>
        <dbReference type="SAM" id="Phobius"/>
    </source>
</evidence>